<evidence type="ECO:0000256" key="2">
    <source>
        <dbReference type="ARBA" id="ARBA00014363"/>
    </source>
</evidence>
<comment type="catalytic activity">
    <reaction evidence="7">
        <text>DNA(n) + a 2'-deoxyribonucleoside 5'-triphosphate = DNA(n+1) + diphosphate</text>
        <dbReference type="Rhea" id="RHEA:22508"/>
        <dbReference type="Rhea" id="RHEA-COMP:17339"/>
        <dbReference type="Rhea" id="RHEA-COMP:17340"/>
        <dbReference type="ChEBI" id="CHEBI:33019"/>
        <dbReference type="ChEBI" id="CHEBI:61560"/>
        <dbReference type="ChEBI" id="CHEBI:173112"/>
        <dbReference type="EC" id="2.7.7.7"/>
    </reaction>
</comment>
<dbReference type="RefSeq" id="WP_236338997.1">
    <property type="nucleotide sequence ID" value="NZ_JAKIJS010000006.1"/>
</dbReference>
<accession>A0ABS9H7A1</accession>
<comment type="caution">
    <text evidence="9">The sequence shown here is derived from an EMBL/GenBank/DDBJ whole genome shotgun (WGS) entry which is preliminary data.</text>
</comment>
<dbReference type="Gene3D" id="3.40.50.300">
    <property type="entry name" value="P-loop containing nucleotide triphosphate hydrolases"/>
    <property type="match status" value="1"/>
</dbReference>
<dbReference type="EMBL" id="JAKIJS010000006">
    <property type="protein sequence ID" value="MCF6139570.1"/>
    <property type="molecule type" value="Genomic_DNA"/>
</dbReference>
<keyword evidence="4 9" id="KW-0548">Nucleotidyltransferase</keyword>
<evidence type="ECO:0000256" key="1">
    <source>
        <dbReference type="ARBA" id="ARBA00012417"/>
    </source>
</evidence>
<dbReference type="EC" id="2.7.7.7" evidence="1"/>
<dbReference type="PANTHER" id="PTHR11669:SF8">
    <property type="entry name" value="DNA POLYMERASE III SUBUNIT DELTA"/>
    <property type="match status" value="1"/>
</dbReference>
<keyword evidence="3 9" id="KW-0808">Transferase</keyword>
<dbReference type="InterPro" id="IPR027417">
    <property type="entry name" value="P-loop_NTPase"/>
</dbReference>
<dbReference type="InterPro" id="IPR050238">
    <property type="entry name" value="DNA_Rep/Repair_Clamp_Loader"/>
</dbReference>
<organism evidence="9 10">
    <name type="scientific">Pseudalkalibacillus berkeleyi</name>
    <dbReference type="NCBI Taxonomy" id="1069813"/>
    <lineage>
        <taxon>Bacteria</taxon>
        <taxon>Bacillati</taxon>
        <taxon>Bacillota</taxon>
        <taxon>Bacilli</taxon>
        <taxon>Bacillales</taxon>
        <taxon>Fictibacillaceae</taxon>
        <taxon>Pseudalkalibacillus</taxon>
    </lineage>
</organism>
<keyword evidence="6" id="KW-0239">DNA-directed DNA polymerase</keyword>
<dbReference type="GO" id="GO:0003887">
    <property type="term" value="F:DNA-directed DNA polymerase activity"/>
    <property type="evidence" value="ECO:0007669"/>
    <property type="project" value="UniProtKB-EC"/>
</dbReference>
<keyword evidence="10" id="KW-1185">Reference proteome</keyword>
<reference evidence="9 10" key="1">
    <citation type="submission" date="2022-01" db="EMBL/GenBank/DDBJ databases">
        <title>Alkalihalobacillus sp. EGI L200015, a novel bacterium isolated from a salt lake sediment.</title>
        <authorList>
            <person name="Gao L."/>
            <person name="Fang B.-Z."/>
            <person name="Li W.-J."/>
        </authorList>
    </citation>
    <scope>NUCLEOTIDE SEQUENCE [LARGE SCALE GENOMIC DNA]</scope>
    <source>
        <strain evidence="9 10">KCTC 12718</strain>
    </source>
</reference>
<dbReference type="Proteomes" id="UP001649381">
    <property type="component" value="Unassembled WGS sequence"/>
</dbReference>
<evidence type="ECO:0000313" key="10">
    <source>
        <dbReference type="Proteomes" id="UP001649381"/>
    </source>
</evidence>
<evidence type="ECO:0000256" key="6">
    <source>
        <dbReference type="ARBA" id="ARBA00022932"/>
    </source>
</evidence>
<protein>
    <recommendedName>
        <fullName evidence="2">DNA polymerase III subunit delta'</fullName>
        <ecNumber evidence="1">2.7.7.7</ecNumber>
    </recommendedName>
</protein>
<dbReference type="NCBIfam" id="NF005972">
    <property type="entry name" value="PRK08058.1"/>
    <property type="match status" value="1"/>
</dbReference>
<gene>
    <name evidence="9" type="primary">holB</name>
    <name evidence="9" type="ORF">L2716_17785</name>
</gene>
<proteinExistence type="predicted"/>
<feature type="domain" description="DNA polymerase III delta subunit C-terminal" evidence="8">
    <location>
        <begin position="211"/>
        <end position="326"/>
    </location>
</feature>
<dbReference type="NCBIfam" id="TIGR00678">
    <property type="entry name" value="holB"/>
    <property type="match status" value="1"/>
</dbReference>
<evidence type="ECO:0000256" key="5">
    <source>
        <dbReference type="ARBA" id="ARBA00022705"/>
    </source>
</evidence>
<dbReference type="InterPro" id="IPR015199">
    <property type="entry name" value="DNA_pol_III_delta_C"/>
</dbReference>
<dbReference type="Pfam" id="PF09115">
    <property type="entry name" value="DNApol3-delta_C"/>
    <property type="match status" value="1"/>
</dbReference>
<evidence type="ECO:0000256" key="3">
    <source>
        <dbReference type="ARBA" id="ARBA00022679"/>
    </source>
</evidence>
<sequence length="328" mass="37767">MSWNTLSDKQPYIVKLLTNSIRKERLAHAYLFKGNKGTGKKQVAIQLTKAYFCRAREASEPCDDCSDCKRIDSGNHPDVHVVAPDGQSIKIEQIRKLQKEFSYLGLESKSKAYIIEHADKMTTQAANSLLKFLEEPGQKTIAFLLTENPHQMLDTIRSRCQILTFAPQSQSELSYTLQETGYSKQLAQTAVALTNDQKEAEELLNDEWFVQARKNVLKLGEELHERPHRVLLALNEYWHPHFKEKQQVGIGLDLLLLWFKDVFLTQLEEEQSIVFNDCQNILSVQALHSSQSRVQQQMMQVLEAKRRLNANMNLQLLMEQLVLRLQEG</sequence>
<dbReference type="PANTHER" id="PTHR11669">
    <property type="entry name" value="REPLICATION FACTOR C / DNA POLYMERASE III GAMMA-TAU SUBUNIT"/>
    <property type="match status" value="1"/>
</dbReference>
<dbReference type="SUPFAM" id="SSF52540">
    <property type="entry name" value="P-loop containing nucleoside triphosphate hydrolases"/>
    <property type="match status" value="1"/>
</dbReference>
<evidence type="ECO:0000256" key="7">
    <source>
        <dbReference type="ARBA" id="ARBA00049244"/>
    </source>
</evidence>
<name>A0ABS9H7A1_9BACL</name>
<evidence type="ECO:0000259" key="8">
    <source>
        <dbReference type="Pfam" id="PF09115"/>
    </source>
</evidence>
<keyword evidence="5" id="KW-0235">DNA replication</keyword>
<dbReference type="InterPro" id="IPR004622">
    <property type="entry name" value="DNA_pol_HolB"/>
</dbReference>
<evidence type="ECO:0000313" key="9">
    <source>
        <dbReference type="EMBL" id="MCF6139570.1"/>
    </source>
</evidence>
<dbReference type="Pfam" id="PF13177">
    <property type="entry name" value="DNA_pol3_delta2"/>
    <property type="match status" value="1"/>
</dbReference>
<evidence type="ECO:0000256" key="4">
    <source>
        <dbReference type="ARBA" id="ARBA00022695"/>
    </source>
</evidence>